<dbReference type="GO" id="GO:0070402">
    <property type="term" value="F:NADPH binding"/>
    <property type="evidence" value="ECO:0007669"/>
    <property type="project" value="TreeGrafter"/>
</dbReference>
<dbReference type="Proteomes" id="UP000287168">
    <property type="component" value="Unassembled WGS sequence"/>
</dbReference>
<dbReference type="PANTHER" id="PTHR48106">
    <property type="entry name" value="QUINONE OXIDOREDUCTASE PIG3-RELATED"/>
    <property type="match status" value="1"/>
</dbReference>
<comment type="caution">
    <text evidence="3">The sequence shown here is derived from an EMBL/GenBank/DDBJ whole genome shotgun (WGS) entry which is preliminary data.</text>
</comment>
<evidence type="ECO:0000313" key="4">
    <source>
        <dbReference type="Proteomes" id="UP000287168"/>
    </source>
</evidence>
<dbReference type="EMBL" id="SBLC01000010">
    <property type="protein sequence ID" value="RWY41579.1"/>
    <property type="molecule type" value="Genomic_DNA"/>
</dbReference>
<dbReference type="OrthoDB" id="8629910at2"/>
<organism evidence="3 4">
    <name type="scientific">Falsigemmobacter intermedius</name>
    <dbReference type="NCBI Taxonomy" id="1553448"/>
    <lineage>
        <taxon>Bacteria</taxon>
        <taxon>Pseudomonadati</taxon>
        <taxon>Pseudomonadota</taxon>
        <taxon>Alphaproteobacteria</taxon>
        <taxon>Rhodobacterales</taxon>
        <taxon>Paracoccaceae</taxon>
        <taxon>Falsigemmobacter</taxon>
    </lineage>
</organism>
<dbReference type="PANTHER" id="PTHR48106:SF18">
    <property type="entry name" value="QUINONE OXIDOREDUCTASE PIG3"/>
    <property type="match status" value="1"/>
</dbReference>
<protein>
    <submittedName>
        <fullName evidence="3">NADH oxidase</fullName>
    </submittedName>
</protein>
<gene>
    <name evidence="3" type="ORF">EP867_09060</name>
</gene>
<dbReference type="Gene3D" id="3.90.180.10">
    <property type="entry name" value="Medium-chain alcohol dehydrogenases, catalytic domain"/>
    <property type="match status" value="1"/>
</dbReference>
<dbReference type="RefSeq" id="WP_128488347.1">
    <property type="nucleotide sequence ID" value="NZ_JBHLXB010000007.1"/>
</dbReference>
<dbReference type="AlphaFoldDB" id="A0A444MC47"/>
<reference evidence="3 4" key="1">
    <citation type="journal article" date="2015" name="Int. J. Syst. Evol. Microbiol.">
        <title>Gemmobacter intermedius sp. nov., isolated from a white stork (Ciconia ciconia).</title>
        <authorList>
            <person name="Kampfer P."/>
            <person name="Jerzak L."/>
            <person name="Wilharm G."/>
            <person name="Golke J."/>
            <person name="Busse H.J."/>
            <person name="Glaeser S.P."/>
        </authorList>
    </citation>
    <scope>NUCLEOTIDE SEQUENCE [LARGE SCALE GENOMIC DNA]</scope>
    <source>
        <strain evidence="3 4">119/4</strain>
    </source>
</reference>
<proteinExistence type="predicted"/>
<dbReference type="Gene3D" id="3.40.50.720">
    <property type="entry name" value="NAD(P)-binding Rossmann-like Domain"/>
    <property type="match status" value="1"/>
</dbReference>
<keyword evidence="4" id="KW-1185">Reference proteome</keyword>
<dbReference type="InterPro" id="IPR011032">
    <property type="entry name" value="GroES-like_sf"/>
</dbReference>
<sequence>MAVFPLKSLSLRSRLTEGGQIRLSLETEEIRAPERDEVVVQMQAAPVNPTDLNLLLAGGDPALAVPDGDAINIPLPEALVKLHQRRLNLSIAPGLEGAGVVIAAGPQSQALVGETAAVFGGAAFGQHRLARPEDCIFLGAGFPAAEAASSFVNPMTALCMVDTMRRYGHSAMIHTAAASSLGRMLERLCEEEGIPLINILRSAASRDALLAEGVRYALDSSAPDFHQALAALVAETDATLAFDAIGGGSLAGRILAAMEEVYAPPPEAYDIYGSRRLKQVCIYGGLTPGPIEIPRGFGSAWSVSGWLMMNHLATLPPEKIAGFRRRVRDGIRGVFRTRYVEEITLQDLLNPARLSDIRRLAGGRKVLLTL</sequence>
<dbReference type="SUPFAM" id="SSF51735">
    <property type="entry name" value="NAD(P)-binding Rossmann-fold domains"/>
    <property type="match status" value="1"/>
</dbReference>
<evidence type="ECO:0000256" key="1">
    <source>
        <dbReference type="ARBA" id="ARBA00022857"/>
    </source>
</evidence>
<evidence type="ECO:0000256" key="2">
    <source>
        <dbReference type="ARBA" id="ARBA00023002"/>
    </source>
</evidence>
<dbReference type="InterPro" id="IPR036291">
    <property type="entry name" value="NAD(P)-bd_dom_sf"/>
</dbReference>
<keyword evidence="1" id="KW-0521">NADP</keyword>
<evidence type="ECO:0000313" key="3">
    <source>
        <dbReference type="EMBL" id="RWY41579.1"/>
    </source>
</evidence>
<dbReference type="SUPFAM" id="SSF50129">
    <property type="entry name" value="GroES-like"/>
    <property type="match status" value="1"/>
</dbReference>
<accession>A0A444MC47</accession>
<keyword evidence="2" id="KW-0560">Oxidoreductase</keyword>
<dbReference type="GO" id="GO:0016651">
    <property type="term" value="F:oxidoreductase activity, acting on NAD(P)H"/>
    <property type="evidence" value="ECO:0007669"/>
    <property type="project" value="TreeGrafter"/>
</dbReference>
<name>A0A444MC47_9RHOB</name>